<evidence type="ECO:0000313" key="2">
    <source>
        <dbReference type="Proteomes" id="UP000625682"/>
    </source>
</evidence>
<dbReference type="Gene3D" id="1.25.40.10">
    <property type="entry name" value="Tetratricopeptide repeat domain"/>
    <property type="match status" value="4"/>
</dbReference>
<dbReference type="InterPro" id="IPR011990">
    <property type="entry name" value="TPR-like_helical_dom_sf"/>
</dbReference>
<comment type="caution">
    <text evidence="1">The sequence shown here is derived from an EMBL/GenBank/DDBJ whole genome shotgun (WGS) entry which is preliminary data.</text>
</comment>
<proteinExistence type="predicted"/>
<dbReference type="EMBL" id="BMMU01000058">
    <property type="protein sequence ID" value="GGJ70154.1"/>
    <property type="molecule type" value="Genomic_DNA"/>
</dbReference>
<accession>A0A917UNA5</accession>
<organism evidence="1 2">
    <name type="scientific">Streptomyces lacrimifluminis</name>
    <dbReference type="NCBI Taxonomy" id="1500077"/>
    <lineage>
        <taxon>Bacteria</taxon>
        <taxon>Bacillati</taxon>
        <taxon>Actinomycetota</taxon>
        <taxon>Actinomycetes</taxon>
        <taxon>Kitasatosporales</taxon>
        <taxon>Streptomycetaceae</taxon>
        <taxon>Streptomyces</taxon>
    </lineage>
</organism>
<keyword evidence="2" id="KW-1185">Reference proteome</keyword>
<dbReference type="AlphaFoldDB" id="A0A917UNA5"/>
<name>A0A917UNA5_9ACTN</name>
<dbReference type="Proteomes" id="UP000625682">
    <property type="component" value="Unassembled WGS sequence"/>
</dbReference>
<dbReference type="RefSeq" id="WP_189152192.1">
    <property type="nucleotide sequence ID" value="NZ_BAABER010000075.1"/>
</dbReference>
<protein>
    <submittedName>
        <fullName evidence="1">Uncharacterized protein</fullName>
    </submittedName>
</protein>
<evidence type="ECO:0000313" key="1">
    <source>
        <dbReference type="EMBL" id="GGJ70154.1"/>
    </source>
</evidence>
<reference evidence="1" key="1">
    <citation type="journal article" date="2014" name="Int. J. Syst. Evol. Microbiol.">
        <title>Complete genome sequence of Corynebacterium casei LMG S-19264T (=DSM 44701T), isolated from a smear-ripened cheese.</title>
        <authorList>
            <consortium name="US DOE Joint Genome Institute (JGI-PGF)"/>
            <person name="Walter F."/>
            <person name="Albersmeier A."/>
            <person name="Kalinowski J."/>
            <person name="Ruckert C."/>
        </authorList>
    </citation>
    <scope>NUCLEOTIDE SEQUENCE</scope>
    <source>
        <strain evidence="1">CGMCC 4.7272</strain>
    </source>
</reference>
<reference evidence="1" key="2">
    <citation type="submission" date="2020-09" db="EMBL/GenBank/DDBJ databases">
        <authorList>
            <person name="Sun Q."/>
            <person name="Zhou Y."/>
        </authorList>
    </citation>
    <scope>NUCLEOTIDE SEQUENCE</scope>
    <source>
        <strain evidence="1">CGMCC 4.7272</strain>
    </source>
</reference>
<sequence length="1177" mass="126269">MPDRQDINRSAWPDEGPYRRLLEFLERVRIDNGMKALRPIAKAMNLRSHDRVNRILRGQAKPADENQLKTLVKALGGSSEDIDRSVQLYHAATGQSEGDGRNNAEPPWWSRCDPYFVRGFIPDGGLLSRDQELAELARFCDGKAPYMRWQAEPWAGKTALMSTFVRNPPPGLDVVSFFVTARLTAYADSTGFVTALAEQLTAVAGTSLSQPVSGQWGHHYLEPLWVAAAERAARAGRRLALVVDGLDEDRGAVAGTGLPSIASLLPRIPDLRVIVASRPAPPLPDDVDGGHPLRASEIRSLAVSPHAKSKGDRARQELNELLTGGSAHQELIGVLSASGGGLTLNDLEELTGRAPFELDRAIGGVFGRTVAARRDHMADEQREILWFTHDTLRVEAVNRLGRLALERYRERIHAWSDGYRGNQWPVETPSYLLHDYPRMLAAERNFERLRLLATDTARHDRMLVVTGGDATALAEITAAQGLQLSAPTPDLLALARLAIHRDTLAHRNRDVPANLPAVWVILGQLNRAEALACGITDPDTRTSALIGVVEELANARHQERAATLSKTAEAAAHTIDRPGRRALVLMSVSTMMSAINDRERAEQVLDGVRSIIDGLRDPRDNRRALIAALAQTAASQGDVSRSRALARELTAATTAGGKELPPHAVVPLVEALTATGDLDDAERVALSITSQYDFGMSRLDGLATVAKARLLQGDRERFSALAEQIILCDFGRPTDEFGNSYHVGAALASLSEAAAASQCYAQAEHLVGEITDQEWRARALAGLAKTLAPSGDKNWSAAAARFLGEAEELVRTLPDWDWKLDKPLSALAEAFAAHGDYDRAERTADEISWPYSRGSAMAATARAAAARGDHGQARMIARKAEELARSAIDAYRDIAALAAFLTACKAYGNVSRTAELAAAAETCALAQLEGDDSNHSRVKLGIALVEAGHYRRAEPVANAIDVPGQRADVLRAMLPAATTSGAVDHAVSLAQTATEIQPTFRDVTNAALGAALATAGHFDHAESLAQTVSDHSWQSAILLALVRSLAAAQELDRGTELAAKIGLRSQKVEAYKALMEAAALQGQFDRVASLANDMGDPQSRTWALTATVQSRAEAGSTEAASTLISLAESHARSISDPTDRAGALTLVAEALTILGSHEQGAAMATEALRVFSGAAPG</sequence>
<gene>
    <name evidence="1" type="ORF">GCM10012282_78730</name>
</gene>